<feature type="transmembrane region" description="Helical" evidence="1">
    <location>
        <begin position="146"/>
        <end position="171"/>
    </location>
</feature>
<organism evidence="2 3">
    <name type="scientific">Faecalibacterium prausnitzii</name>
    <dbReference type="NCBI Taxonomy" id="853"/>
    <lineage>
        <taxon>Bacteria</taxon>
        <taxon>Bacillati</taxon>
        <taxon>Bacillota</taxon>
        <taxon>Clostridia</taxon>
        <taxon>Eubacteriales</taxon>
        <taxon>Oscillospiraceae</taxon>
        <taxon>Faecalibacterium</taxon>
    </lineage>
</organism>
<evidence type="ECO:0000313" key="2">
    <source>
        <dbReference type="EMBL" id="RGB91630.1"/>
    </source>
</evidence>
<keyword evidence="1" id="KW-0472">Membrane</keyword>
<dbReference type="Pfam" id="PF11193">
    <property type="entry name" value="DUF2812"/>
    <property type="match status" value="1"/>
</dbReference>
<reference evidence="2 3" key="1">
    <citation type="submission" date="2018-08" db="EMBL/GenBank/DDBJ databases">
        <title>A genome reference for cultivated species of the human gut microbiota.</title>
        <authorList>
            <person name="Zou Y."/>
            <person name="Xue W."/>
            <person name="Luo G."/>
        </authorList>
    </citation>
    <scope>NUCLEOTIDE SEQUENCE [LARGE SCALE GENOMIC DNA]</scope>
    <source>
        <strain evidence="2 3">AF32-8AC</strain>
    </source>
</reference>
<proteinExistence type="predicted"/>
<keyword evidence="1" id="KW-1133">Transmembrane helix</keyword>
<accession>A0A3E2U675</accession>
<evidence type="ECO:0000256" key="1">
    <source>
        <dbReference type="SAM" id="Phobius"/>
    </source>
</evidence>
<comment type="caution">
    <text evidence="2">The sequence shown here is derived from an EMBL/GenBank/DDBJ whole genome shotgun (WGS) entry which is preliminary data.</text>
</comment>
<dbReference type="RefSeq" id="WP_158403058.1">
    <property type="nucleotide sequence ID" value="NZ_QVER01000007.1"/>
</dbReference>
<dbReference type="InterPro" id="IPR021359">
    <property type="entry name" value="DUF2812"/>
</dbReference>
<sequence>MSKKCYRFFGGLLNAQAKWLNKMSEKGYQLVRTGTLLYEFEKCKPDELTYCVEFIGEKSKENATDYADFLEDMGYKVFFKNINLNYSVGKVRWRPWAERGGRIATNTTTFNREILIVEKTNDGKPFEHHTSYDDKEKYYRNLRNPWLFLLLLFALFAIIKHSIVLGIFSLVSAIPSILYQLQIIDVRQKAKTWEK</sequence>
<protein>
    <submittedName>
        <fullName evidence="2">DUF2812 domain-containing protein</fullName>
    </submittedName>
</protein>
<evidence type="ECO:0000313" key="3">
    <source>
        <dbReference type="Proteomes" id="UP000260991"/>
    </source>
</evidence>
<dbReference type="AlphaFoldDB" id="A0A3E2U675"/>
<name>A0A3E2U675_9FIRM</name>
<keyword evidence="1" id="KW-0812">Transmembrane</keyword>
<dbReference type="EMBL" id="QVER01000007">
    <property type="protein sequence ID" value="RGB91630.1"/>
    <property type="molecule type" value="Genomic_DNA"/>
</dbReference>
<dbReference type="Proteomes" id="UP000260991">
    <property type="component" value="Unassembled WGS sequence"/>
</dbReference>
<gene>
    <name evidence="2" type="ORF">DWZ46_07595</name>
</gene>